<name>A0A8I1WBU0_PLESH</name>
<organism evidence="1 2">
    <name type="scientific">Plesiomonas shigelloides</name>
    <name type="common">Aeromonas shigelloides</name>
    <dbReference type="NCBI Taxonomy" id="703"/>
    <lineage>
        <taxon>Bacteria</taxon>
        <taxon>Pseudomonadati</taxon>
        <taxon>Pseudomonadota</taxon>
        <taxon>Gammaproteobacteria</taxon>
        <taxon>Enterobacterales</taxon>
        <taxon>Enterobacteriaceae</taxon>
        <taxon>Plesiomonas</taxon>
    </lineage>
</organism>
<protein>
    <submittedName>
        <fullName evidence="1">Uncharacterized protein</fullName>
    </submittedName>
</protein>
<dbReference type="Proteomes" id="UP000664658">
    <property type="component" value="Unassembled WGS sequence"/>
</dbReference>
<dbReference type="RefSeq" id="WP_207542842.1">
    <property type="nucleotide sequence ID" value="NZ_JAFNAA010000086.1"/>
</dbReference>
<gene>
    <name evidence="1" type="ORF">J2R62_17370</name>
</gene>
<evidence type="ECO:0000313" key="2">
    <source>
        <dbReference type="Proteomes" id="UP000664658"/>
    </source>
</evidence>
<sequence length="80" mass="8457">MGTPFLQYPDQIELASGARYAAALADTPMHGGSGIVTGKLITSNTIENDVRPTAISGMEYGINELLLFLKSGSIGSEYYA</sequence>
<evidence type="ECO:0000313" key="1">
    <source>
        <dbReference type="EMBL" id="MBO1109927.1"/>
    </source>
</evidence>
<reference evidence="1" key="1">
    <citation type="submission" date="2021-03" db="EMBL/GenBank/DDBJ databases">
        <title>Plesiomonas shigelloides zfcc0051, isolated from zebrafish feces.</title>
        <authorList>
            <person name="Vanderhoek Z."/>
            <person name="Gaulke C."/>
        </authorList>
    </citation>
    <scope>NUCLEOTIDE SEQUENCE</scope>
    <source>
        <strain evidence="1">Zfcc0051</strain>
    </source>
</reference>
<accession>A0A8I1WBU0</accession>
<dbReference type="AlphaFoldDB" id="A0A8I1WBU0"/>
<feature type="non-terminal residue" evidence="1">
    <location>
        <position position="80"/>
    </location>
</feature>
<dbReference type="EMBL" id="JAFNAA010000086">
    <property type="protein sequence ID" value="MBO1109927.1"/>
    <property type="molecule type" value="Genomic_DNA"/>
</dbReference>
<proteinExistence type="predicted"/>
<comment type="caution">
    <text evidence="1">The sequence shown here is derived from an EMBL/GenBank/DDBJ whole genome shotgun (WGS) entry which is preliminary data.</text>
</comment>